<comment type="similarity">
    <text evidence="3">Belongs to the HAD-like hydrolase superfamily. CbbY/CbbZ/Gph/YieH family.</text>
</comment>
<dbReference type="SFLD" id="SFLDG01129">
    <property type="entry name" value="C1.5:_HAD__Beta-PGM__Phosphata"/>
    <property type="match status" value="1"/>
</dbReference>
<protein>
    <recommendedName>
        <fullName evidence="4">phosphoglycolate phosphatase</fullName>
        <ecNumber evidence="4">3.1.3.18</ecNumber>
    </recommendedName>
</protein>
<proteinExistence type="inferred from homology"/>
<comment type="caution">
    <text evidence="5">The sequence shown here is derived from an EMBL/GenBank/DDBJ whole genome shotgun (WGS) entry which is preliminary data.</text>
</comment>
<accession>A0A840EA21</accession>
<evidence type="ECO:0000256" key="3">
    <source>
        <dbReference type="ARBA" id="ARBA00006171"/>
    </source>
</evidence>
<comment type="catalytic activity">
    <reaction evidence="1">
        <text>2-phosphoglycolate + H2O = glycolate + phosphate</text>
        <dbReference type="Rhea" id="RHEA:14369"/>
        <dbReference type="ChEBI" id="CHEBI:15377"/>
        <dbReference type="ChEBI" id="CHEBI:29805"/>
        <dbReference type="ChEBI" id="CHEBI:43474"/>
        <dbReference type="ChEBI" id="CHEBI:58033"/>
        <dbReference type="EC" id="3.1.3.18"/>
    </reaction>
</comment>
<dbReference type="NCBIfam" id="TIGR01549">
    <property type="entry name" value="HAD-SF-IA-v1"/>
    <property type="match status" value="1"/>
</dbReference>
<keyword evidence="6" id="KW-1185">Reference proteome</keyword>
<organism evidence="5 6">
    <name type="scientific">Neolewinella aquimaris</name>
    <dbReference type="NCBI Taxonomy" id="1835722"/>
    <lineage>
        <taxon>Bacteria</taxon>
        <taxon>Pseudomonadati</taxon>
        <taxon>Bacteroidota</taxon>
        <taxon>Saprospiria</taxon>
        <taxon>Saprospirales</taxon>
        <taxon>Lewinellaceae</taxon>
        <taxon>Neolewinella</taxon>
    </lineage>
</organism>
<comment type="pathway">
    <text evidence="2">Organic acid metabolism; glycolate biosynthesis; glycolate from 2-phosphoglycolate: step 1/1.</text>
</comment>
<dbReference type="InterPro" id="IPR050155">
    <property type="entry name" value="HAD-like_hydrolase_sf"/>
</dbReference>
<evidence type="ECO:0000313" key="6">
    <source>
        <dbReference type="Proteomes" id="UP000576209"/>
    </source>
</evidence>
<dbReference type="Pfam" id="PF00702">
    <property type="entry name" value="Hydrolase"/>
    <property type="match status" value="1"/>
</dbReference>
<gene>
    <name evidence="5" type="ORF">GGR28_002857</name>
</gene>
<dbReference type="GO" id="GO:0008967">
    <property type="term" value="F:phosphoglycolate phosphatase activity"/>
    <property type="evidence" value="ECO:0007669"/>
    <property type="project" value="UniProtKB-EC"/>
</dbReference>
<dbReference type="Proteomes" id="UP000576209">
    <property type="component" value="Unassembled WGS sequence"/>
</dbReference>
<dbReference type="GO" id="GO:0006281">
    <property type="term" value="P:DNA repair"/>
    <property type="evidence" value="ECO:0007669"/>
    <property type="project" value="TreeGrafter"/>
</dbReference>
<dbReference type="EMBL" id="JACIFF010000007">
    <property type="protein sequence ID" value="MBB4080227.1"/>
    <property type="molecule type" value="Genomic_DNA"/>
</dbReference>
<keyword evidence="5" id="KW-0378">Hydrolase</keyword>
<dbReference type="InterPro" id="IPR023214">
    <property type="entry name" value="HAD_sf"/>
</dbReference>
<evidence type="ECO:0000256" key="2">
    <source>
        <dbReference type="ARBA" id="ARBA00004818"/>
    </source>
</evidence>
<sequence length="226" mass="25483">MNNLSFNQIRAVVFDFDGVILDSAGIKSEAFPALFSHRPEFAEQILQHHLENQGISRYTKFEWIYEHLFQESLCEAKSLELGAEFSKLVFDRVVQAPFVPGAPELLQKLQRHDIQSFVASGTPEDELQIIVNRRDIQDFFIGVEGSPKTKASIVQSIQREYGYSSDEMMFVGDAVTDYQAAVETGLFFVAVDTPDMHDFWKQGNVLAVQDLNVMVEALSPVNANSK</sequence>
<dbReference type="GO" id="GO:0005829">
    <property type="term" value="C:cytosol"/>
    <property type="evidence" value="ECO:0007669"/>
    <property type="project" value="TreeGrafter"/>
</dbReference>
<dbReference type="Gene3D" id="3.40.50.1000">
    <property type="entry name" value="HAD superfamily/HAD-like"/>
    <property type="match status" value="1"/>
</dbReference>
<dbReference type="PANTHER" id="PTHR43434">
    <property type="entry name" value="PHOSPHOGLYCOLATE PHOSPHATASE"/>
    <property type="match status" value="1"/>
</dbReference>
<dbReference type="AlphaFoldDB" id="A0A840EA21"/>
<name>A0A840EA21_9BACT</name>
<dbReference type="EC" id="3.1.3.18" evidence="4"/>
<evidence type="ECO:0000313" key="5">
    <source>
        <dbReference type="EMBL" id="MBB4080227.1"/>
    </source>
</evidence>
<dbReference type="PANTHER" id="PTHR43434:SF1">
    <property type="entry name" value="PHOSPHOGLYCOLATE PHOSPHATASE"/>
    <property type="match status" value="1"/>
</dbReference>
<dbReference type="CDD" id="cd01427">
    <property type="entry name" value="HAD_like"/>
    <property type="match status" value="1"/>
</dbReference>
<reference evidence="5 6" key="1">
    <citation type="submission" date="2020-08" db="EMBL/GenBank/DDBJ databases">
        <title>Genomic Encyclopedia of Type Strains, Phase IV (KMG-IV): sequencing the most valuable type-strain genomes for metagenomic binning, comparative biology and taxonomic classification.</title>
        <authorList>
            <person name="Goeker M."/>
        </authorList>
    </citation>
    <scope>NUCLEOTIDE SEQUENCE [LARGE SCALE GENOMIC DNA]</scope>
    <source>
        <strain evidence="5 6">DSM 105137</strain>
    </source>
</reference>
<evidence type="ECO:0000256" key="4">
    <source>
        <dbReference type="ARBA" id="ARBA00013078"/>
    </source>
</evidence>
<dbReference type="InterPro" id="IPR036412">
    <property type="entry name" value="HAD-like_sf"/>
</dbReference>
<dbReference type="SUPFAM" id="SSF56784">
    <property type="entry name" value="HAD-like"/>
    <property type="match status" value="1"/>
</dbReference>
<evidence type="ECO:0000256" key="1">
    <source>
        <dbReference type="ARBA" id="ARBA00000830"/>
    </source>
</evidence>
<dbReference type="InterPro" id="IPR006439">
    <property type="entry name" value="HAD-SF_hydro_IA"/>
</dbReference>
<dbReference type="SFLD" id="SFLDS00003">
    <property type="entry name" value="Haloacid_Dehalogenase"/>
    <property type="match status" value="1"/>
</dbReference>
<dbReference type="RefSeq" id="WP_183496462.1">
    <property type="nucleotide sequence ID" value="NZ_JACIFF010000007.1"/>
</dbReference>